<dbReference type="InterPro" id="IPR057954">
    <property type="entry name" value="SET_TTL12"/>
</dbReference>
<evidence type="ECO:0000256" key="6">
    <source>
        <dbReference type="PROSITE-ProRule" id="PRU00221"/>
    </source>
</evidence>
<evidence type="ECO:0000313" key="9">
    <source>
        <dbReference type="Proteomes" id="UP000095283"/>
    </source>
</evidence>
<accession>A0A1I7XDM7</accession>
<evidence type="ECO:0000256" key="2">
    <source>
        <dbReference type="ARBA" id="ARBA00006820"/>
    </source>
</evidence>
<dbReference type="PANTHER" id="PTHR46088">
    <property type="entry name" value="TUBULIN--TYROSINE LIGASE-LIKE PROTEIN 12"/>
    <property type="match status" value="1"/>
</dbReference>
<dbReference type="InterPro" id="IPR046341">
    <property type="entry name" value="SET_dom_sf"/>
</dbReference>
<dbReference type="InterPro" id="IPR036322">
    <property type="entry name" value="WD40_repeat_dom_sf"/>
</dbReference>
<keyword evidence="6" id="KW-0853">WD repeat</keyword>
<dbReference type="PROSITE" id="PS50156">
    <property type="entry name" value="SSD"/>
    <property type="match status" value="1"/>
</dbReference>
<keyword evidence="7" id="KW-0812">Transmembrane</keyword>
<dbReference type="InterPro" id="IPR015943">
    <property type="entry name" value="WD40/YVTN_repeat-like_dom_sf"/>
</dbReference>
<comment type="function">
    <text evidence="5">Escort protein required for cholesterol as well as lipid homeostasis. Regulates export of the SCAP-SREBP complex from the endoplasmic reticulum to the Golgi upon low cholesterol, thereby regulating the processing of sterol regulatory element-binding proteins (SREBPs) SREBF1/SREBP1 and SREBF2/SREBP2. At high sterol concentrations, formation of a ternary complex with INSIG (INSIG1 or INSIG2) leads to mask the ER export signal in SCAP, promoting retention of the complex in the endoplasmic reticulum. Low sterol concentrations trigger release of INSIG, a conformational change in the SSD domain of SCAP, unmasking of the ER export signal, promoting recruitment into COPII-coated vesicles and transport of the SCAP-SREBP to the Golgi: in the Golgi, SREBPs are then processed, releasing the transcription factor fragment of SREBPs from the membrane, its import into the nucleus and up-regulation of LDLR, INSIG1 and the mevalonate pathway. Binds cholesterol via its SSD domain.</text>
</comment>
<dbReference type="GO" id="GO:0008203">
    <property type="term" value="P:cholesterol metabolic process"/>
    <property type="evidence" value="ECO:0007669"/>
    <property type="project" value="UniProtKB-KW"/>
</dbReference>
<dbReference type="PROSITE" id="PS50082">
    <property type="entry name" value="WD_REPEATS_2"/>
    <property type="match status" value="1"/>
</dbReference>
<dbReference type="SMART" id="SM00320">
    <property type="entry name" value="WD40"/>
    <property type="match status" value="3"/>
</dbReference>
<keyword evidence="4" id="KW-0443">Lipid metabolism</keyword>
<keyword evidence="7" id="KW-0472">Membrane</keyword>
<sequence>MSMRYLRMKGPTLKNRVAHAYHDYGRLCSAHPVSCLSMSVVMMFMLSYPAAIRFRSWISSPIEVYWSNKVLEYPKEASATPYWILGPPTVFLQQVVIRGTVEPWNSLNMTSEQLVESKERDENTFVHVYYRPRKYFSDYFPLATSYLILMLYLYYSARKFEMVASRWGLAFAAACTVAATLLMTTGRVSFRIFVIYSKPKNVLKFKFRSVVYTPPSLDVSSRIAHGLSQEGYSLCKYFVMELTFLAIGYMTGVSEIQEFCTFASVGLVIDFYMQLFFYAPCLTFDLQRLCTEDKQRFTLRLFTTEIPQLRNYPPVRHSVAVLGCSDGSLEIACLDRNKLIAIYKQSKIGVIHVQPLRVTSIVLLRSLRAHLKPISQIVTNLSSIVSACHDHTIKVFDINSAELKYILHAHNAPVTNICIDHETNMLFSSCDEGIICWWNMASGELIKSIDTSNSGRVELASTSEYLLGYSSDGSFRLWSKENGQLISRIAQPTDGGLISRGLVVMGCGVAATSCGQTVTFWNLQHKAIFKQVDLGSSINRLRSLSDRSVLCQCSNMMYRVNVPLHFLNGHLSQLEAAGVPSQLWGSLYVKLMQQTFDAGDLFRIICEESENSHAWSVLATKDLHLMDENNVFLIDHAWTFRPHQARAQLENLPQLDFDNDTEFGSDDEVINDDEEKEKYNQEVAAVDGQYLLFIMHDSVASFSLPMEETDSLINKILKEMWKYVQTFTVKYKMVDIDEESMPLWYIMDEFGVRISHSNTPNIRVVPLFFIPHNIAYNVMFLTKPISEGEEIFRDYADNALAHQHPEWRHLLLLPWHDIDVTGGNSEREHLDDGFFLSGRIADSVPTEEEQSVTSFKGVGASKKLRIFTDNTQLVNNLKIIDYEIVEDWRKADVLWLLKHFHKYRLLFLRLCINVAYSYILLSPRFEHFQTSFNLNTELPQFVTYFQKKALRGEENTWIIKPWNLARGLDMHVSNDLGQIIRLIESGPKIACKYISHPVLFNRPDNGCMVKFDLRYIVFVNQLRPVRAFVYNKFWIRFAINDFSLSRLDDNETHFTVFNYSDKTKIFQMDCVDFISHMERTYSVIKWSMVQKKINIVLKDALEAVSKADPPRGIASNKQSRSMYGADIMLEWATKDEKDVHVSLLEYNFMPDCERACHLYPNFADTVFKTMFLEEIDNNEITKL</sequence>
<dbReference type="Pfam" id="PF12349">
    <property type="entry name" value="Sterol-sensing"/>
    <property type="match status" value="1"/>
</dbReference>
<dbReference type="SUPFAM" id="SSF82199">
    <property type="entry name" value="SET domain"/>
    <property type="match status" value="1"/>
</dbReference>
<dbReference type="InterPro" id="IPR053958">
    <property type="entry name" value="HMGCR/SNAP/NPC1-like_SSD"/>
</dbReference>
<dbReference type="PROSITE" id="PS51221">
    <property type="entry name" value="TTL"/>
    <property type="match status" value="1"/>
</dbReference>
<dbReference type="WBParaSite" id="Hba_15635">
    <property type="protein sequence ID" value="Hba_15635"/>
    <property type="gene ID" value="Hba_15635"/>
</dbReference>
<dbReference type="Pfam" id="PF00400">
    <property type="entry name" value="WD40"/>
    <property type="match status" value="2"/>
</dbReference>
<dbReference type="InterPro" id="IPR027749">
    <property type="entry name" value="TTLL12"/>
</dbReference>
<evidence type="ECO:0000259" key="8">
    <source>
        <dbReference type="PROSITE" id="PS50156"/>
    </source>
</evidence>
<proteinExistence type="inferred from homology"/>
<protein>
    <submittedName>
        <fullName evidence="10">SSD domain-containing protein</fullName>
    </submittedName>
</protein>
<dbReference type="PANTHER" id="PTHR46088:SF1">
    <property type="entry name" value="TUBULIN--TYROSINE LIGASE-LIKE PROTEIN 12"/>
    <property type="match status" value="1"/>
</dbReference>
<evidence type="ECO:0000256" key="3">
    <source>
        <dbReference type="ARBA" id="ARBA00022548"/>
    </source>
</evidence>
<evidence type="ECO:0000256" key="5">
    <source>
        <dbReference type="ARBA" id="ARBA00045958"/>
    </source>
</evidence>
<feature type="transmembrane region" description="Helical" evidence="7">
    <location>
        <begin position="167"/>
        <end position="190"/>
    </location>
</feature>
<dbReference type="Gene3D" id="3.30.470.20">
    <property type="entry name" value="ATP-grasp fold, B domain"/>
    <property type="match status" value="1"/>
</dbReference>
<keyword evidence="7" id="KW-1133">Transmembrane helix</keyword>
<dbReference type="InterPro" id="IPR004344">
    <property type="entry name" value="TTL/TTLL_fam"/>
</dbReference>
<name>A0A1I7XDM7_HETBA</name>
<keyword evidence="9" id="KW-1185">Reference proteome</keyword>
<comment type="similarity">
    <text evidence="2">Belongs to the tubulin--tyrosine ligase family.</text>
</comment>
<feature type="domain" description="SSD" evidence="8">
    <location>
        <begin position="138"/>
        <end position="284"/>
    </location>
</feature>
<reference evidence="10" key="1">
    <citation type="submission" date="2016-11" db="UniProtKB">
        <authorList>
            <consortium name="WormBaseParasite"/>
        </authorList>
    </citation>
    <scope>IDENTIFICATION</scope>
</reference>
<dbReference type="Pfam" id="PF25556">
    <property type="entry name" value="SET_TTL"/>
    <property type="match status" value="2"/>
</dbReference>
<dbReference type="GO" id="GO:0019098">
    <property type="term" value="P:reproductive behavior"/>
    <property type="evidence" value="ECO:0007669"/>
    <property type="project" value="UniProtKB-ARBA"/>
</dbReference>
<dbReference type="SUPFAM" id="SSF50978">
    <property type="entry name" value="WD40 repeat-like"/>
    <property type="match status" value="1"/>
</dbReference>
<dbReference type="Gene3D" id="2.130.10.10">
    <property type="entry name" value="YVTN repeat-like/Quinoprotein amine dehydrogenase"/>
    <property type="match status" value="1"/>
</dbReference>
<keyword evidence="4" id="KW-0753">Steroid metabolism</keyword>
<dbReference type="AlphaFoldDB" id="A0A1I7XDM7"/>
<dbReference type="InterPro" id="IPR000731">
    <property type="entry name" value="SSD"/>
</dbReference>
<evidence type="ECO:0000256" key="1">
    <source>
        <dbReference type="ARBA" id="ARBA00004557"/>
    </source>
</evidence>
<evidence type="ECO:0000256" key="4">
    <source>
        <dbReference type="ARBA" id="ARBA00023166"/>
    </source>
</evidence>
<dbReference type="GO" id="GO:0012507">
    <property type="term" value="C:ER to Golgi transport vesicle membrane"/>
    <property type="evidence" value="ECO:0007669"/>
    <property type="project" value="UniProtKB-SubCell"/>
</dbReference>
<comment type="subcellular location">
    <subcellularLocation>
        <location evidence="1">Cytoplasmic vesicle</location>
        <location evidence="1">COPII-coated vesicle membrane</location>
        <topology evidence="1">Multi-pass membrane protein</topology>
    </subcellularLocation>
</comment>
<dbReference type="Pfam" id="PF03133">
    <property type="entry name" value="TTL"/>
    <property type="match status" value="1"/>
</dbReference>
<dbReference type="InterPro" id="IPR001680">
    <property type="entry name" value="WD40_rpt"/>
</dbReference>
<keyword evidence="3" id="KW-0153">Cholesterol metabolism</keyword>
<evidence type="ECO:0000313" key="10">
    <source>
        <dbReference type="WBParaSite" id="Hba_15635"/>
    </source>
</evidence>
<feature type="transmembrane region" description="Helical" evidence="7">
    <location>
        <begin position="139"/>
        <end position="155"/>
    </location>
</feature>
<dbReference type="Proteomes" id="UP000095283">
    <property type="component" value="Unplaced"/>
</dbReference>
<keyword evidence="4" id="KW-1207">Sterol metabolism</keyword>
<organism evidence="9 10">
    <name type="scientific">Heterorhabditis bacteriophora</name>
    <name type="common">Entomopathogenic nematode worm</name>
    <dbReference type="NCBI Taxonomy" id="37862"/>
    <lineage>
        <taxon>Eukaryota</taxon>
        <taxon>Metazoa</taxon>
        <taxon>Ecdysozoa</taxon>
        <taxon>Nematoda</taxon>
        <taxon>Chromadorea</taxon>
        <taxon>Rhabditida</taxon>
        <taxon>Rhabditina</taxon>
        <taxon>Rhabditomorpha</taxon>
        <taxon>Strongyloidea</taxon>
        <taxon>Heterorhabditidae</taxon>
        <taxon>Heterorhabditis</taxon>
    </lineage>
</organism>
<feature type="repeat" description="WD" evidence="6">
    <location>
        <begin position="407"/>
        <end position="448"/>
    </location>
</feature>
<evidence type="ECO:0000256" key="7">
    <source>
        <dbReference type="SAM" id="Phobius"/>
    </source>
</evidence>